<protein>
    <submittedName>
        <fullName evidence="1">Uncharacterized protein</fullName>
    </submittedName>
</protein>
<name>K4IIB1_PSYTT</name>
<dbReference type="EMBL" id="CP003879">
    <property type="protein sequence ID" value="AFU70302.1"/>
    <property type="molecule type" value="Genomic_DNA"/>
</dbReference>
<dbReference type="AlphaFoldDB" id="K4IIB1"/>
<reference evidence="1" key="1">
    <citation type="submission" date="2006-03" db="EMBL/GenBank/DDBJ databases">
        <authorList>
            <person name="Bowman J."/>
            <person name="Ferriera S."/>
            <person name="Johnson J."/>
            <person name="Kravitz S."/>
            <person name="Halpern A."/>
            <person name="Remington K."/>
            <person name="Beeson K."/>
            <person name="Tran B."/>
            <person name="Rogers Y.-H."/>
            <person name="Friedman R."/>
            <person name="Venter J.C."/>
        </authorList>
    </citation>
    <scope>NUCLEOTIDE SEQUENCE [LARGE SCALE GENOMIC DNA]</scope>
    <source>
        <strain evidence="1">ATCC 700755</strain>
    </source>
</reference>
<organism evidence="1 2">
    <name type="scientific">Psychroflexus torquis (strain ATCC 700755 / CIP 106069 / ACAM 623)</name>
    <dbReference type="NCBI Taxonomy" id="313595"/>
    <lineage>
        <taxon>Bacteria</taxon>
        <taxon>Pseudomonadati</taxon>
        <taxon>Bacteroidota</taxon>
        <taxon>Flavobacteriia</taxon>
        <taxon>Flavobacteriales</taxon>
        <taxon>Flavobacteriaceae</taxon>
        <taxon>Psychroflexus</taxon>
    </lineage>
</organism>
<reference evidence="1" key="2">
    <citation type="submission" date="2012-09" db="EMBL/GenBank/DDBJ databases">
        <title>The complete sequence of Psychroflexus torquis an extreme psychrophile from sea-ice that is stimulated by light.</title>
        <authorList>
            <person name="Feng S."/>
            <person name="Powell S.M."/>
            <person name="Bowman J.P."/>
        </authorList>
    </citation>
    <scope>NUCLEOTIDE SEQUENCE [LARGE SCALE GENOMIC DNA]</scope>
    <source>
        <strain evidence="1">ATCC 700755</strain>
    </source>
</reference>
<evidence type="ECO:0000313" key="1">
    <source>
        <dbReference type="EMBL" id="AFU70302.1"/>
    </source>
</evidence>
<gene>
    <name evidence="1" type="ordered locus">P700755_003714</name>
</gene>
<accession>K4IIB1</accession>
<dbReference type="Proteomes" id="UP000008514">
    <property type="component" value="Chromosome"/>
</dbReference>
<dbReference type="HOGENOM" id="CLU_1814224_0_0_10"/>
<dbReference type="KEGG" id="ptq:P700755_003714"/>
<proteinExistence type="predicted"/>
<dbReference type="OrthoDB" id="1151192at2"/>
<keyword evidence="2" id="KW-1185">Reference proteome</keyword>
<dbReference type="RefSeq" id="WP_015025845.1">
    <property type="nucleotide sequence ID" value="NC_018721.1"/>
</dbReference>
<dbReference type="PROSITE" id="PS51257">
    <property type="entry name" value="PROKAR_LIPOPROTEIN"/>
    <property type="match status" value="1"/>
</dbReference>
<sequence length="142" mass="15751">MKKLITFSILFLTIISCSSDDDDDVAIQNESNFINPPEWIIGTWLDESEPVSAQIGGFQFTTNNLIDLAADGNVLYNLKESLQESVDLSVITTNETITDTYYKLEIVLSGTVTSTFEFTKGTGDTTIIYDLSVTFDVILTKQ</sequence>
<evidence type="ECO:0000313" key="2">
    <source>
        <dbReference type="Proteomes" id="UP000008514"/>
    </source>
</evidence>